<dbReference type="RefSeq" id="WP_010687946.1">
    <property type="nucleotide sequence ID" value="NZ_BPKU01000002.1"/>
</dbReference>
<dbReference type="GO" id="GO:0003677">
    <property type="term" value="F:DNA binding"/>
    <property type="evidence" value="ECO:0007669"/>
    <property type="project" value="TreeGrafter"/>
</dbReference>
<organism evidence="8 9">
    <name type="scientific">Leuconostoc gelidum subsp. gelidum</name>
    <dbReference type="NCBI Taxonomy" id="1607839"/>
    <lineage>
        <taxon>Bacteria</taxon>
        <taxon>Bacillati</taxon>
        <taxon>Bacillota</taxon>
        <taxon>Bacilli</taxon>
        <taxon>Lactobacillales</taxon>
        <taxon>Lactobacillaceae</taxon>
        <taxon>Leuconostoc</taxon>
        <taxon>Leuconostoc gelidum group</taxon>
    </lineage>
</organism>
<evidence type="ECO:0000313" key="9">
    <source>
        <dbReference type="Proteomes" id="UP000727071"/>
    </source>
</evidence>
<feature type="active site" evidence="6">
    <location>
        <position position="118"/>
    </location>
</feature>
<comment type="caution">
    <text evidence="8">The sequence shown here is derived from an EMBL/GenBank/DDBJ whole genome shotgun (WGS) entry which is preliminary data.</text>
</comment>
<dbReference type="InterPro" id="IPR029063">
    <property type="entry name" value="SAM-dependent_MTases_sf"/>
</dbReference>
<accession>A0AB35FX02</accession>
<dbReference type="Gene3D" id="3.90.120.10">
    <property type="entry name" value="DNA Methylase, subunit A, domain 2"/>
    <property type="match status" value="1"/>
</dbReference>
<evidence type="ECO:0000256" key="4">
    <source>
        <dbReference type="ARBA" id="ARBA00022691"/>
    </source>
</evidence>
<evidence type="ECO:0000256" key="6">
    <source>
        <dbReference type="PROSITE-ProRule" id="PRU01016"/>
    </source>
</evidence>
<dbReference type="Pfam" id="PF00145">
    <property type="entry name" value="DNA_methylase"/>
    <property type="match status" value="2"/>
</dbReference>
<dbReference type="PANTHER" id="PTHR10629">
    <property type="entry name" value="CYTOSINE-SPECIFIC METHYLTRANSFERASE"/>
    <property type="match status" value="1"/>
</dbReference>
<dbReference type="SUPFAM" id="SSF53335">
    <property type="entry name" value="S-adenosyl-L-methionine-dependent methyltransferases"/>
    <property type="match status" value="1"/>
</dbReference>
<dbReference type="EMBL" id="JAHBFV010000003">
    <property type="protein sequence ID" value="MBZ6015062.1"/>
    <property type="molecule type" value="Genomic_DNA"/>
</dbReference>
<keyword evidence="4 6" id="KW-0949">S-adenosyl-L-methionine</keyword>
<comment type="similarity">
    <text evidence="6 7">Belongs to the class I-like SAM-binding methyltransferase superfamily. C5-methyltransferase family.</text>
</comment>
<dbReference type="AlphaFoldDB" id="A0AB35FX02"/>
<proteinExistence type="inferred from homology"/>
<dbReference type="GO" id="GO:0003886">
    <property type="term" value="F:DNA (cytosine-5-)-methyltransferase activity"/>
    <property type="evidence" value="ECO:0007669"/>
    <property type="project" value="UniProtKB-EC"/>
</dbReference>
<keyword evidence="3 6" id="KW-0808">Transferase</keyword>
<evidence type="ECO:0000256" key="5">
    <source>
        <dbReference type="ARBA" id="ARBA00022747"/>
    </source>
</evidence>
<evidence type="ECO:0000256" key="3">
    <source>
        <dbReference type="ARBA" id="ARBA00022679"/>
    </source>
</evidence>
<dbReference type="PROSITE" id="PS00095">
    <property type="entry name" value="C5_MTASE_2"/>
    <property type="match status" value="1"/>
</dbReference>
<keyword evidence="2 6" id="KW-0489">Methyltransferase</keyword>
<evidence type="ECO:0000313" key="8">
    <source>
        <dbReference type="EMBL" id="MBZ6015062.1"/>
    </source>
</evidence>
<dbReference type="PRINTS" id="PR00105">
    <property type="entry name" value="C5METTRFRASE"/>
</dbReference>
<dbReference type="EC" id="2.1.1.37" evidence="1"/>
<dbReference type="InterPro" id="IPR031303">
    <property type="entry name" value="C5_meth_CS"/>
</dbReference>
<name>A0AB35FX02_LEUGE</name>
<protein>
    <recommendedName>
        <fullName evidence="1">DNA (cytosine-5-)-methyltransferase</fullName>
        <ecNumber evidence="1">2.1.1.37</ecNumber>
    </recommendedName>
</protein>
<dbReference type="InterPro" id="IPR001525">
    <property type="entry name" value="C5_MeTfrase"/>
</dbReference>
<dbReference type="Proteomes" id="UP000727071">
    <property type="component" value="Unassembled WGS sequence"/>
</dbReference>
<reference evidence="8" key="1">
    <citation type="submission" date="2021-05" db="EMBL/GenBank/DDBJ databases">
        <title>Pangenome of Leuconostoc gelidum warrants species status for Leuconostoc gelidum subsp. gasicomitatum.</title>
        <authorList>
            <person name="Johansson P."/>
            <person name="Sade E."/>
            <person name="Hultman J."/>
            <person name="Auvinen P."/>
            <person name="Bjorkroth J."/>
        </authorList>
    </citation>
    <scope>NUCLEOTIDE SEQUENCE</scope>
    <source>
        <strain evidence="8">C220d</strain>
    </source>
</reference>
<dbReference type="NCBIfam" id="TIGR00675">
    <property type="entry name" value="dcm"/>
    <property type="match status" value="1"/>
</dbReference>
<evidence type="ECO:0000256" key="7">
    <source>
        <dbReference type="RuleBase" id="RU000416"/>
    </source>
</evidence>
<dbReference type="InterPro" id="IPR050390">
    <property type="entry name" value="C5-Methyltransferase"/>
</dbReference>
<dbReference type="Gene3D" id="3.40.50.150">
    <property type="entry name" value="Vaccinia Virus protein VP39"/>
    <property type="match status" value="1"/>
</dbReference>
<evidence type="ECO:0000256" key="2">
    <source>
        <dbReference type="ARBA" id="ARBA00022603"/>
    </source>
</evidence>
<keyword evidence="5" id="KW-0680">Restriction system</keyword>
<dbReference type="GO" id="GO:0044027">
    <property type="term" value="P:negative regulation of gene expression via chromosomal CpG island methylation"/>
    <property type="evidence" value="ECO:0007669"/>
    <property type="project" value="TreeGrafter"/>
</dbReference>
<evidence type="ECO:0000256" key="1">
    <source>
        <dbReference type="ARBA" id="ARBA00011975"/>
    </source>
</evidence>
<gene>
    <name evidence="8" type="ORF">KII88_00685</name>
</gene>
<sequence length="420" mass="48529">MVKNIIDLFSGAGGLTEGFRSKDFKVIGHVEKEAAASQTLRLRDAYYYLKDHNKIDQYYQFLSAEITETELFTHIPSNILNKTINEAIGDETLQDIFEQFDLSINGEHISGVIGGPPCQAYSTIGRAQNAPKKANDERIYLYRYYIQFLQHYHPEFFVFENVKGLLSFKDIDGNYLLKRQNGVLIGRMYEDFRAAGYELDYRIVNTSEYGVPQARERIIIFGTPKEKSEIIQSFFSELEKLKEAPVTLKEALSDLPSLKSGQEVNNYASSPSQYTRRYFRKDDKLPLTQNLARPNIERDLKIYQLVLQSKIKGHNMRYNELPENLRTHKNVDKFLDRYKALSWDKPSHTIVAHIAKDGHHYIHPDVNQNRSITVREAARIQGFPDDFYFEPSRTQAFTQIGNAVPPILSHKIANLIIKIY</sequence>
<dbReference type="PROSITE" id="PS51679">
    <property type="entry name" value="SAM_MT_C5"/>
    <property type="match status" value="1"/>
</dbReference>
<dbReference type="GO" id="GO:0032259">
    <property type="term" value="P:methylation"/>
    <property type="evidence" value="ECO:0007669"/>
    <property type="project" value="UniProtKB-KW"/>
</dbReference>
<dbReference type="GO" id="GO:0009307">
    <property type="term" value="P:DNA restriction-modification system"/>
    <property type="evidence" value="ECO:0007669"/>
    <property type="project" value="UniProtKB-KW"/>
</dbReference>
<dbReference type="PANTHER" id="PTHR10629:SF52">
    <property type="entry name" value="DNA (CYTOSINE-5)-METHYLTRANSFERASE 1"/>
    <property type="match status" value="1"/>
</dbReference>